<evidence type="ECO:0000256" key="4">
    <source>
        <dbReference type="ARBA" id="ARBA00022989"/>
    </source>
</evidence>
<dbReference type="PROSITE" id="PS50850">
    <property type="entry name" value="MFS"/>
    <property type="match status" value="1"/>
</dbReference>
<evidence type="ECO:0000313" key="9">
    <source>
        <dbReference type="Proteomes" id="UP000428325"/>
    </source>
</evidence>
<feature type="transmembrane region" description="Helical" evidence="6">
    <location>
        <begin position="287"/>
        <end position="310"/>
    </location>
</feature>
<dbReference type="Pfam" id="PF07690">
    <property type="entry name" value="MFS_1"/>
    <property type="match status" value="1"/>
</dbReference>
<keyword evidence="4 6" id="KW-1133">Transmembrane helix</keyword>
<evidence type="ECO:0000256" key="5">
    <source>
        <dbReference type="ARBA" id="ARBA00023136"/>
    </source>
</evidence>
<dbReference type="AlphaFoldDB" id="A0A6B9F5V1"/>
<feature type="transmembrane region" description="Helical" evidence="6">
    <location>
        <begin position="79"/>
        <end position="99"/>
    </location>
</feature>
<dbReference type="InterPro" id="IPR050189">
    <property type="entry name" value="MFS_Efflux_Transporters"/>
</dbReference>
<keyword evidence="9" id="KW-1185">Reference proteome</keyword>
<feature type="transmembrane region" description="Helical" evidence="6">
    <location>
        <begin position="212"/>
        <end position="235"/>
    </location>
</feature>
<dbReference type="OrthoDB" id="204820at2157"/>
<evidence type="ECO:0000256" key="6">
    <source>
        <dbReference type="SAM" id="Phobius"/>
    </source>
</evidence>
<name>A0A6B9F5V1_9EURY</name>
<dbReference type="RefSeq" id="WP_157690219.1">
    <property type="nucleotide sequence ID" value="NZ_CP034345.1"/>
</dbReference>
<dbReference type="Gene3D" id="1.20.1250.20">
    <property type="entry name" value="MFS general substrate transporter like domains"/>
    <property type="match status" value="2"/>
</dbReference>
<dbReference type="InterPro" id="IPR036259">
    <property type="entry name" value="MFS_trans_sf"/>
</dbReference>
<dbReference type="GO" id="GO:0022857">
    <property type="term" value="F:transmembrane transporter activity"/>
    <property type="evidence" value="ECO:0007669"/>
    <property type="project" value="InterPro"/>
</dbReference>
<accession>A0A6B9F5V1</accession>
<keyword evidence="2" id="KW-1003">Cell membrane</keyword>
<sequence length="399" mass="40640">MPNADHPWVARLRTLDVLALTALLWFLAKFLRYAFPPLFGTFRELYGVSNTELGTLFSALMAGYAVMQFPSGALADRIGVVRVIVAGALVASGASFALFVSTQYALLTVAVVGIGLGTGAHKTVAITLLSAVYPDRTGRALGVMGTVGEFGGALAPVLVVTVLAAALRWQSLFLGAALGGLVLAGAFALRVPARLPDAGAIPETGDDTGFRTYLAAFTVPSLTAFAVAAVCIAFSVSGVTAFLPLFLESRPGVDASAAGLLYSGFFLVSGVQPITGDVADRLGRLRVIAALLLLAITALLTLLVAGTGLVTVGTATLALGVGIHGIRPGRDAHLMAIIPDDVVGGTLGIVRTSMLGMSAVSPAVVGYLSDVSTFDVAFGVLAVAFGLAAVIVLGLALAR</sequence>
<dbReference type="Proteomes" id="UP000428325">
    <property type="component" value="Chromosome"/>
</dbReference>
<evidence type="ECO:0000256" key="3">
    <source>
        <dbReference type="ARBA" id="ARBA00022692"/>
    </source>
</evidence>
<evidence type="ECO:0000256" key="1">
    <source>
        <dbReference type="ARBA" id="ARBA00004651"/>
    </source>
</evidence>
<evidence type="ECO:0000256" key="2">
    <source>
        <dbReference type="ARBA" id="ARBA00022475"/>
    </source>
</evidence>
<feature type="domain" description="Major facilitator superfamily (MFS) profile" evidence="7">
    <location>
        <begin position="17"/>
        <end position="399"/>
    </location>
</feature>
<gene>
    <name evidence="8" type="ORF">EI982_13660</name>
</gene>
<organism evidence="8 9">
    <name type="scientific">Haloplanus rallus</name>
    <dbReference type="NCBI Taxonomy" id="1816183"/>
    <lineage>
        <taxon>Archaea</taxon>
        <taxon>Methanobacteriati</taxon>
        <taxon>Methanobacteriota</taxon>
        <taxon>Stenosarchaea group</taxon>
        <taxon>Halobacteria</taxon>
        <taxon>Halobacteriales</taxon>
        <taxon>Haloferacaceae</taxon>
        <taxon>Haloplanus</taxon>
    </lineage>
</organism>
<dbReference type="EMBL" id="CP034345">
    <property type="protein sequence ID" value="QGX95758.1"/>
    <property type="molecule type" value="Genomic_DNA"/>
</dbReference>
<feature type="transmembrane region" description="Helical" evidence="6">
    <location>
        <begin position="376"/>
        <end position="398"/>
    </location>
</feature>
<keyword evidence="3 6" id="KW-0812">Transmembrane</keyword>
<dbReference type="GO" id="GO:0005886">
    <property type="term" value="C:plasma membrane"/>
    <property type="evidence" value="ECO:0007669"/>
    <property type="project" value="UniProtKB-SubCell"/>
</dbReference>
<feature type="transmembrane region" description="Helical" evidence="6">
    <location>
        <begin position="47"/>
        <end position="67"/>
    </location>
</feature>
<feature type="transmembrane region" description="Helical" evidence="6">
    <location>
        <begin position="141"/>
        <end position="166"/>
    </location>
</feature>
<dbReference type="SUPFAM" id="SSF103473">
    <property type="entry name" value="MFS general substrate transporter"/>
    <property type="match status" value="1"/>
</dbReference>
<evidence type="ECO:0000313" key="8">
    <source>
        <dbReference type="EMBL" id="QGX95758.1"/>
    </source>
</evidence>
<dbReference type="InterPro" id="IPR011701">
    <property type="entry name" value="MFS"/>
</dbReference>
<feature type="transmembrane region" description="Helical" evidence="6">
    <location>
        <begin position="105"/>
        <end position="129"/>
    </location>
</feature>
<reference evidence="8 9" key="1">
    <citation type="submission" date="2018-12" db="EMBL/GenBank/DDBJ databases">
        <title>Complete genome sequence of Haloplanus rallus MBLA0036.</title>
        <authorList>
            <person name="Nam Y.-d."/>
            <person name="Kang J."/>
            <person name="Chung W.-H."/>
            <person name="Park Y.S."/>
        </authorList>
    </citation>
    <scope>NUCLEOTIDE SEQUENCE [LARGE SCALE GENOMIC DNA]</scope>
    <source>
        <strain evidence="8 9">MBLA0036</strain>
    </source>
</reference>
<dbReference type="GeneID" id="43370609"/>
<dbReference type="KEGG" id="hra:EI982_13660"/>
<protein>
    <submittedName>
        <fullName evidence="8">MFS transporter</fullName>
    </submittedName>
</protein>
<evidence type="ECO:0000259" key="7">
    <source>
        <dbReference type="PROSITE" id="PS50850"/>
    </source>
</evidence>
<feature type="transmembrane region" description="Helical" evidence="6">
    <location>
        <begin position="172"/>
        <end position="191"/>
    </location>
</feature>
<keyword evidence="5 6" id="KW-0472">Membrane</keyword>
<dbReference type="PANTHER" id="PTHR43124">
    <property type="entry name" value="PURINE EFFLUX PUMP PBUE"/>
    <property type="match status" value="1"/>
</dbReference>
<proteinExistence type="predicted"/>
<dbReference type="InterPro" id="IPR020846">
    <property type="entry name" value="MFS_dom"/>
</dbReference>
<comment type="subcellular location">
    <subcellularLocation>
        <location evidence="1">Cell membrane</location>
        <topology evidence="1">Multi-pass membrane protein</topology>
    </subcellularLocation>
</comment>
<dbReference type="PANTHER" id="PTHR43124:SF3">
    <property type="entry name" value="CHLORAMPHENICOL EFFLUX PUMP RV0191"/>
    <property type="match status" value="1"/>
</dbReference>
<feature type="transmembrane region" description="Helical" evidence="6">
    <location>
        <begin position="12"/>
        <end position="35"/>
    </location>
</feature>